<dbReference type="PANTHER" id="PTHR43673">
    <property type="entry name" value="NAD(P)H NITROREDUCTASE YDGI-RELATED"/>
    <property type="match status" value="1"/>
</dbReference>
<keyword evidence="3" id="KW-0560">Oxidoreductase</keyword>
<organism evidence="5 6">
    <name type="scientific">Macrococcus lamae</name>
    <dbReference type="NCBI Taxonomy" id="198484"/>
    <lineage>
        <taxon>Bacteria</taxon>
        <taxon>Bacillati</taxon>
        <taxon>Bacillota</taxon>
        <taxon>Bacilli</taxon>
        <taxon>Bacillales</taxon>
        <taxon>Staphylococcaceae</taxon>
        <taxon>Macrococcus</taxon>
    </lineage>
</organism>
<evidence type="ECO:0000256" key="1">
    <source>
        <dbReference type="ARBA" id="ARBA00001917"/>
    </source>
</evidence>
<dbReference type="Pfam" id="PF00881">
    <property type="entry name" value="Nitroreductase"/>
    <property type="match status" value="1"/>
</dbReference>
<evidence type="ECO:0000259" key="4">
    <source>
        <dbReference type="Pfam" id="PF00881"/>
    </source>
</evidence>
<evidence type="ECO:0000313" key="6">
    <source>
        <dbReference type="Proteomes" id="UP000294802"/>
    </source>
</evidence>
<keyword evidence="6" id="KW-1185">Reference proteome</keyword>
<evidence type="ECO:0000256" key="2">
    <source>
        <dbReference type="ARBA" id="ARBA00007118"/>
    </source>
</evidence>
<proteinExistence type="inferred from homology"/>
<evidence type="ECO:0000256" key="3">
    <source>
        <dbReference type="ARBA" id="ARBA00023002"/>
    </source>
</evidence>
<name>A0A4R6BVL3_9STAP</name>
<dbReference type="CDD" id="cd02137">
    <property type="entry name" value="MhqN-like"/>
    <property type="match status" value="1"/>
</dbReference>
<dbReference type="OrthoDB" id="9782629at2"/>
<reference evidence="5 6" key="1">
    <citation type="submission" date="2019-01" db="EMBL/GenBank/DDBJ databases">
        <title>Draft genome sequences of the type strains of six Macrococcus species.</title>
        <authorList>
            <person name="Mazhar S."/>
            <person name="Altermann E."/>
            <person name="Hill C."/>
            <person name="Mcauliffe O."/>
        </authorList>
    </citation>
    <scope>NUCLEOTIDE SEQUENCE [LARGE SCALE GENOMIC DNA]</scope>
    <source>
        <strain evidence="5 6">CCM4815</strain>
    </source>
</reference>
<gene>
    <name evidence="5" type="ORF">ERX29_05455</name>
</gene>
<dbReference type="Gene3D" id="3.40.109.10">
    <property type="entry name" value="NADH Oxidase"/>
    <property type="match status" value="1"/>
</dbReference>
<dbReference type="AlphaFoldDB" id="A0A4R6BVL3"/>
<dbReference type="PANTHER" id="PTHR43673:SF10">
    <property type="entry name" value="NADH DEHYDROGENASE_NAD(P)H NITROREDUCTASE XCC3605-RELATED"/>
    <property type="match status" value="1"/>
</dbReference>
<dbReference type="SUPFAM" id="SSF55469">
    <property type="entry name" value="FMN-dependent nitroreductase-like"/>
    <property type="match status" value="1"/>
</dbReference>
<dbReference type="Proteomes" id="UP000294802">
    <property type="component" value="Unassembled WGS sequence"/>
</dbReference>
<dbReference type="RefSeq" id="WP_133443688.1">
    <property type="nucleotide sequence ID" value="NZ_SCWB01000007.1"/>
</dbReference>
<protein>
    <submittedName>
        <fullName evidence="5">Nitroreductase family protein</fullName>
    </submittedName>
</protein>
<sequence>MSLSLTEAIKTRKSVKEFDPNVKIPRAEMMEMIELASEAPSSVNLQPWRFVIVESDEAKAAIKDLVRFNTRQLETSAAFILVLSDNTHIQDIERVYGKSVDLGYMPQEVMTTNVAALKGALAQAPESYIKVQGMMDANLAAMQLMLVAKDHGYDTNPIGGFERDEVLDALSINKERYNPVMFIAIGKGVKSPHDSSRHEVNEIVSFNHGNADGNIGE</sequence>
<feature type="domain" description="Nitroreductase" evidence="4">
    <location>
        <begin position="9"/>
        <end position="187"/>
    </location>
</feature>
<comment type="similarity">
    <text evidence="2">Belongs to the nitroreductase family.</text>
</comment>
<evidence type="ECO:0000313" key="5">
    <source>
        <dbReference type="EMBL" id="TDM12044.1"/>
    </source>
</evidence>
<dbReference type="InterPro" id="IPR000415">
    <property type="entry name" value="Nitroreductase-like"/>
</dbReference>
<dbReference type="GO" id="GO:0016491">
    <property type="term" value="F:oxidoreductase activity"/>
    <property type="evidence" value="ECO:0007669"/>
    <property type="project" value="UniProtKB-KW"/>
</dbReference>
<dbReference type="InterPro" id="IPR029479">
    <property type="entry name" value="Nitroreductase"/>
</dbReference>
<comment type="caution">
    <text evidence="5">The sequence shown here is derived from an EMBL/GenBank/DDBJ whole genome shotgun (WGS) entry which is preliminary data.</text>
</comment>
<accession>A0A4R6BVL3</accession>
<comment type="cofactor">
    <cofactor evidence="1">
        <name>FMN</name>
        <dbReference type="ChEBI" id="CHEBI:58210"/>
    </cofactor>
</comment>
<dbReference type="EMBL" id="SCWB01000007">
    <property type="protein sequence ID" value="TDM12044.1"/>
    <property type="molecule type" value="Genomic_DNA"/>
</dbReference>